<dbReference type="Pfam" id="PF20649">
    <property type="entry name" value="COG5_C"/>
    <property type="match status" value="1"/>
</dbReference>
<evidence type="ECO:0000313" key="2">
    <source>
        <dbReference type="EMBL" id="EEA05031.1"/>
    </source>
</evidence>
<gene>
    <name evidence="2" type="ORF">CMU_041010</name>
</gene>
<dbReference type="VEuPathDB" id="CryptoDB:CMU_041010"/>
<keyword evidence="3" id="KW-1185">Reference proteome</keyword>
<dbReference type="PANTHER" id="PTHR13228">
    <property type="entry name" value="CONSERVED OLIGOMERIC GOLGI COMPLEX COMPONENT 5"/>
    <property type="match status" value="1"/>
</dbReference>
<proteinExistence type="predicted"/>
<evidence type="ECO:0000313" key="3">
    <source>
        <dbReference type="Proteomes" id="UP000001460"/>
    </source>
</evidence>
<sequence>MELPQLLPSGVSETLEAKTNRLVEELKNPTDFVRSCVLRGPSYLSRCIDEFGDVISHIDEKLYMNLSSLGYLRSIYALCDDINILKFSTSEIMSFILSIKMSSSFITNFLVEPYDNIQFNIFLLDRLLQVQDLCNRSIEFTLSIVRLKQLVNPFISLNTMDISDLDSENSKNCCKVPPIDLARASAMIVELESMLMDNSKELDSYTNKLKCGRNRISLEFLEFLQEDISWLRKTSALYRQQGHKMLIQGMQISDKNLIRLGSIVLHNFGELWDHIDTIVNDVLLRQVHHTFQLSALKNCINLEAKPEITTPIKISIAAKLLLGTINRTLNVIVAGLQQLLRLYEVLLNNKYQEFPTRGEFLLDRNNLNFVEEYWFKCSSILSSVFKSLNNPSIMLNEMIEEPEAEIAFVGHLSSEQVLQILVRFYPDISRLLQTTCKYIKRRLLFSLQINSSDISSDIFSLNVACNIREEYINCTRLRFVKLFDSLLNQKNQHYIPSQITKDIHILIKSMIEVFSEVKDTEDVCSTVCEIFRNLILHFIVTCGTIVQPEGSNIQFYICESLTEVQKNLLPKKSGYTEFQFSLKKPLPKPNNSHILNGYIATVSGTLSAELEKMFKIDTVSSINFTDKSHLVDLLRSLQYKATARWFVNLARTIQFCLLPLMHQEALNTSGNYYKDETFKIKSNSNYNSSENIIYISHYITKIRDLISHVTDKWFTLLSPIRLWHKCLLAFCRYVTLSFLSNSALLIDIDETKCHYIAGNIAELQVIMSQVLEDGVTSNILQKEIYMLYDFRRVVFSDILTIESTLINRTNFSDDNELLFQSITRLPIILSSLQLLFRLPVDGAMETIYKDIPCTFSKYLGISTEHLASIVFDTIFSELQFTVENGSDKDLLDLFSYRKHVVSDSEHSDIRNSADLLKKISEYVSLLDQHSSLYKNITERENNIIYLVRSTVACINYLVNRK</sequence>
<dbReference type="Proteomes" id="UP000001460">
    <property type="component" value="Unassembled WGS sequence"/>
</dbReference>
<dbReference type="GO" id="GO:0017119">
    <property type="term" value="C:Golgi transport complex"/>
    <property type="evidence" value="ECO:0007669"/>
    <property type="project" value="InterPro"/>
</dbReference>
<dbReference type="EMBL" id="DS989726">
    <property type="protein sequence ID" value="EEA05031.1"/>
    <property type="molecule type" value="Genomic_DNA"/>
</dbReference>
<accession>B6A9Z0</accession>
<dbReference type="GO" id="GO:0006891">
    <property type="term" value="P:intra-Golgi vesicle-mediated transport"/>
    <property type="evidence" value="ECO:0007669"/>
    <property type="project" value="InterPro"/>
</dbReference>
<name>B6A9Z0_CRYMR</name>
<dbReference type="InterPro" id="IPR048485">
    <property type="entry name" value="COG5_helical"/>
</dbReference>
<dbReference type="OMA" id="CNIREEY"/>
<evidence type="ECO:0000259" key="1">
    <source>
        <dbReference type="Pfam" id="PF20649"/>
    </source>
</evidence>
<dbReference type="AlphaFoldDB" id="B6A9Z0"/>
<protein>
    <recommendedName>
        <fullName evidence="1">Conserved oligomeric Golgi complex subunit 5 helical domain-containing protein</fullName>
    </recommendedName>
</protein>
<reference evidence="2" key="1">
    <citation type="submission" date="2008-06" db="EMBL/GenBank/DDBJ databases">
        <authorList>
            <person name="Lorenzi H."/>
            <person name="Inman J."/>
            <person name="Miller J."/>
            <person name="Schobel S."/>
            <person name="Amedeo P."/>
            <person name="Caler E.V."/>
            <person name="da Silva J."/>
        </authorList>
    </citation>
    <scope>NUCLEOTIDE SEQUENCE [LARGE SCALE GENOMIC DNA]</scope>
    <source>
        <strain evidence="2">RN66</strain>
    </source>
</reference>
<dbReference type="RefSeq" id="XP_002139380.1">
    <property type="nucleotide sequence ID" value="XM_002139344.1"/>
</dbReference>
<dbReference type="InterPro" id="IPR019465">
    <property type="entry name" value="Cog5"/>
</dbReference>
<dbReference type="OrthoDB" id="18786at2759"/>
<dbReference type="PANTHER" id="PTHR13228:SF3">
    <property type="entry name" value="CONSERVED OLIGOMERIC GOLGI COMPLEX SUBUNIT 5"/>
    <property type="match status" value="1"/>
</dbReference>
<organism evidence="2 3">
    <name type="scientific">Cryptosporidium muris (strain RN66)</name>
    <dbReference type="NCBI Taxonomy" id="441375"/>
    <lineage>
        <taxon>Eukaryota</taxon>
        <taxon>Sar</taxon>
        <taxon>Alveolata</taxon>
        <taxon>Apicomplexa</taxon>
        <taxon>Conoidasida</taxon>
        <taxon>Coccidia</taxon>
        <taxon>Eucoccidiorida</taxon>
        <taxon>Eimeriorina</taxon>
        <taxon>Cryptosporidiidae</taxon>
        <taxon>Cryptosporidium</taxon>
    </lineage>
</organism>
<dbReference type="GeneID" id="6994236"/>
<feature type="domain" description="Conserved oligomeric Golgi complex subunit 5 helical" evidence="1">
    <location>
        <begin position="220"/>
        <end position="400"/>
    </location>
</feature>